<gene>
    <name evidence="3" type="ORF">OMM_14623</name>
</gene>
<name>A0A1V1NRL9_9BACT</name>
<dbReference type="Pfam" id="PF01436">
    <property type="entry name" value="NHL"/>
    <property type="match status" value="2"/>
</dbReference>
<evidence type="ECO:0000256" key="2">
    <source>
        <dbReference type="PROSITE-ProRule" id="PRU00504"/>
    </source>
</evidence>
<comment type="caution">
    <text evidence="3">The sequence shown here is derived from an EMBL/GenBank/DDBJ whole genome shotgun (WGS) entry which is preliminary data.</text>
</comment>
<dbReference type="Gene3D" id="2.120.10.30">
    <property type="entry name" value="TolB, C-terminal domain"/>
    <property type="match status" value="1"/>
</dbReference>
<feature type="repeat" description="NHL" evidence="2">
    <location>
        <begin position="1"/>
        <end position="34"/>
    </location>
</feature>
<feature type="repeat" description="NHL" evidence="2">
    <location>
        <begin position="44"/>
        <end position="83"/>
    </location>
</feature>
<proteinExistence type="predicted"/>
<dbReference type="PROSITE" id="PS51125">
    <property type="entry name" value="NHL"/>
    <property type="match status" value="2"/>
</dbReference>
<evidence type="ECO:0000313" key="4">
    <source>
        <dbReference type="Proteomes" id="UP000189670"/>
    </source>
</evidence>
<keyword evidence="1" id="KW-0677">Repeat</keyword>
<dbReference type="GO" id="GO:0008270">
    <property type="term" value="F:zinc ion binding"/>
    <property type="evidence" value="ECO:0007669"/>
    <property type="project" value="UniProtKB-KW"/>
</dbReference>
<protein>
    <recommendedName>
        <fullName evidence="5">NHL repeat containing protein</fullName>
    </recommendedName>
</protein>
<evidence type="ECO:0000313" key="3">
    <source>
        <dbReference type="EMBL" id="ETR65214.1"/>
    </source>
</evidence>
<reference evidence="4" key="1">
    <citation type="submission" date="2012-11" db="EMBL/GenBank/DDBJ databases">
        <authorList>
            <person name="Lucero-Rivera Y.E."/>
            <person name="Tovar-Ramirez D."/>
        </authorList>
    </citation>
    <scope>NUCLEOTIDE SEQUENCE [LARGE SCALE GENOMIC DNA]</scope>
    <source>
        <strain evidence="4">Araruama</strain>
    </source>
</reference>
<dbReference type="Proteomes" id="UP000189670">
    <property type="component" value="Unassembled WGS sequence"/>
</dbReference>
<evidence type="ECO:0008006" key="5">
    <source>
        <dbReference type="Google" id="ProtNLM"/>
    </source>
</evidence>
<dbReference type="InterPro" id="IPR050952">
    <property type="entry name" value="TRIM-NHL_E3_ligases"/>
</dbReference>
<dbReference type="AlphaFoldDB" id="A0A1V1NRL9"/>
<evidence type="ECO:0000256" key="1">
    <source>
        <dbReference type="ARBA" id="ARBA00022737"/>
    </source>
</evidence>
<organism evidence="3 4">
    <name type="scientific">Candidatus Magnetoglobus multicellularis str. Araruama</name>
    <dbReference type="NCBI Taxonomy" id="890399"/>
    <lineage>
        <taxon>Bacteria</taxon>
        <taxon>Pseudomonadati</taxon>
        <taxon>Thermodesulfobacteriota</taxon>
        <taxon>Desulfobacteria</taxon>
        <taxon>Desulfobacterales</taxon>
        <taxon>Desulfobacteraceae</taxon>
        <taxon>Candidatus Magnetoglobus</taxon>
    </lineage>
</organism>
<dbReference type="PANTHER" id="PTHR24104">
    <property type="entry name" value="E3 UBIQUITIN-PROTEIN LIGASE NHLRC1-RELATED"/>
    <property type="match status" value="1"/>
</dbReference>
<accession>A0A1V1NRL9</accession>
<dbReference type="PANTHER" id="PTHR24104:SF25">
    <property type="entry name" value="PROTEIN LIN-41"/>
    <property type="match status" value="1"/>
</dbReference>
<dbReference type="InterPro" id="IPR001258">
    <property type="entry name" value="NHL_repeat"/>
</dbReference>
<dbReference type="SUPFAM" id="SSF63829">
    <property type="entry name" value="Calcium-dependent phosphotriesterase"/>
    <property type="match status" value="1"/>
</dbReference>
<dbReference type="InterPro" id="IPR011042">
    <property type="entry name" value="6-blade_b-propeller_TolB-like"/>
</dbReference>
<dbReference type="EMBL" id="ATBP01003074">
    <property type="protein sequence ID" value="ETR65214.1"/>
    <property type="molecule type" value="Genomic_DNA"/>
</dbReference>
<sequence>MEGFNQPQDIELDNSGNIYVADTQNHRIQIYDDQKNLIDTIGNGSASSEPGELNMPWGIDIDSDGLIYVADYFNDRIQVFTGSGDYSYSICDGIWKPKRVKVHKNKFMSVIVIIT</sequence>